<feature type="non-terminal residue" evidence="1">
    <location>
        <position position="1"/>
    </location>
</feature>
<organism evidence="1 2">
    <name type="scientific">Pogonophryne albipinna</name>
    <dbReference type="NCBI Taxonomy" id="1090488"/>
    <lineage>
        <taxon>Eukaryota</taxon>
        <taxon>Metazoa</taxon>
        <taxon>Chordata</taxon>
        <taxon>Craniata</taxon>
        <taxon>Vertebrata</taxon>
        <taxon>Euteleostomi</taxon>
        <taxon>Actinopterygii</taxon>
        <taxon>Neopterygii</taxon>
        <taxon>Teleostei</taxon>
        <taxon>Neoteleostei</taxon>
        <taxon>Acanthomorphata</taxon>
        <taxon>Eupercaria</taxon>
        <taxon>Perciformes</taxon>
        <taxon>Notothenioidei</taxon>
        <taxon>Pogonophryne</taxon>
    </lineage>
</organism>
<evidence type="ECO:0000313" key="1">
    <source>
        <dbReference type="EMBL" id="KAJ4947475.1"/>
    </source>
</evidence>
<accession>A0AAD6FVY0</accession>
<gene>
    <name evidence="1" type="ORF">JOQ06_009510</name>
</gene>
<reference evidence="1" key="1">
    <citation type="submission" date="2022-11" db="EMBL/GenBank/DDBJ databases">
        <title>Chromosome-level genome of Pogonophryne albipinna.</title>
        <authorList>
            <person name="Jo E."/>
        </authorList>
    </citation>
    <scope>NUCLEOTIDE SEQUENCE</scope>
    <source>
        <strain evidence="1">SGF0006</strain>
        <tissue evidence="1">Muscle</tissue>
    </source>
</reference>
<evidence type="ECO:0000313" key="2">
    <source>
        <dbReference type="Proteomes" id="UP001219934"/>
    </source>
</evidence>
<feature type="non-terminal residue" evidence="1">
    <location>
        <position position="79"/>
    </location>
</feature>
<comment type="caution">
    <text evidence="1">The sequence shown here is derived from an EMBL/GenBank/DDBJ whole genome shotgun (WGS) entry which is preliminary data.</text>
</comment>
<dbReference type="Proteomes" id="UP001219934">
    <property type="component" value="Unassembled WGS sequence"/>
</dbReference>
<name>A0AAD6FVY0_9TELE</name>
<protein>
    <submittedName>
        <fullName evidence="1">Uncharacterized protein</fullName>
    </submittedName>
</protein>
<proteinExistence type="predicted"/>
<sequence>QPALIPQPHPSRENQAGGLSLAWADETKSVGWRVVSTRVIDVKVLLKPTLHAFGKGEWEIGPSEVERRIPITQLGSAPL</sequence>
<dbReference type="AlphaFoldDB" id="A0AAD6FVY0"/>
<keyword evidence="2" id="KW-1185">Reference proteome</keyword>
<dbReference type="EMBL" id="JAPTMU010000002">
    <property type="protein sequence ID" value="KAJ4947475.1"/>
    <property type="molecule type" value="Genomic_DNA"/>
</dbReference>